<evidence type="ECO:0000256" key="4">
    <source>
        <dbReference type="ARBA" id="ARBA00023002"/>
    </source>
</evidence>
<dbReference type="GO" id="GO:0008115">
    <property type="term" value="F:sarcosine oxidase activity"/>
    <property type="evidence" value="ECO:0007669"/>
    <property type="project" value="TreeGrafter"/>
</dbReference>
<dbReference type="PANTHER" id="PTHR10961">
    <property type="entry name" value="PEROXISOMAL SARCOSINE OXIDASE"/>
    <property type="match status" value="1"/>
</dbReference>
<evidence type="ECO:0000313" key="7">
    <source>
        <dbReference type="EMBL" id="RKN17765.1"/>
    </source>
</evidence>
<dbReference type="OrthoDB" id="9806452at2"/>
<dbReference type="NCBIfam" id="NF008425">
    <property type="entry name" value="PRK11259.1"/>
    <property type="match status" value="1"/>
</dbReference>
<evidence type="ECO:0000256" key="1">
    <source>
        <dbReference type="ARBA" id="ARBA00001974"/>
    </source>
</evidence>
<protein>
    <submittedName>
        <fullName evidence="6">N-methyl-L-tryptophan oxidase</fullName>
    </submittedName>
</protein>
<evidence type="ECO:0000313" key="8">
    <source>
        <dbReference type="Proteomes" id="UP000268652"/>
    </source>
</evidence>
<feature type="domain" description="FAD dependent oxidoreductase" evidence="5">
    <location>
        <begin position="9"/>
        <end position="347"/>
    </location>
</feature>
<accession>A0A3A9VY84</accession>
<dbReference type="InterPro" id="IPR006076">
    <property type="entry name" value="FAD-dep_OxRdtase"/>
</dbReference>
<evidence type="ECO:0000256" key="2">
    <source>
        <dbReference type="ARBA" id="ARBA00022630"/>
    </source>
</evidence>
<dbReference type="RefSeq" id="WP_120699124.1">
    <property type="nucleotide sequence ID" value="NZ_RBDX01000023.1"/>
</dbReference>
<dbReference type="SUPFAM" id="SSF54373">
    <property type="entry name" value="FAD-linked reductases, C-terminal domain"/>
    <property type="match status" value="1"/>
</dbReference>
<dbReference type="InterPro" id="IPR045170">
    <property type="entry name" value="MTOX"/>
</dbReference>
<dbReference type="AlphaFoldDB" id="A0A3A9VY84"/>
<gene>
    <name evidence="7" type="ORF">D7318_23240</name>
    <name evidence="6" type="ORF">D7319_23470</name>
</gene>
<keyword evidence="2" id="KW-0285">Flavoprotein</keyword>
<name>A0A3A9VY84_9ACTN</name>
<dbReference type="Pfam" id="PF01266">
    <property type="entry name" value="DAO"/>
    <property type="match status" value="1"/>
</dbReference>
<comment type="cofactor">
    <cofactor evidence="1">
        <name>FAD</name>
        <dbReference type="ChEBI" id="CHEBI:57692"/>
    </cofactor>
</comment>
<keyword evidence="4" id="KW-0560">Oxidoreductase</keyword>
<dbReference type="EMBL" id="RBDY01000021">
    <property type="protein sequence ID" value="RKN17765.1"/>
    <property type="molecule type" value="Genomic_DNA"/>
</dbReference>
<evidence type="ECO:0000313" key="9">
    <source>
        <dbReference type="Proteomes" id="UP000275024"/>
    </source>
</evidence>
<proteinExistence type="predicted"/>
<evidence type="ECO:0000256" key="3">
    <source>
        <dbReference type="ARBA" id="ARBA00022827"/>
    </source>
</evidence>
<reference evidence="8 9" key="1">
    <citation type="submission" date="2018-09" db="EMBL/GenBank/DDBJ databases">
        <title>Streptomyces sp. nov. DS1-2, an endophytic actinomycete isolated from roots of Dendrobium scabrilingue.</title>
        <authorList>
            <person name="Kuncharoen N."/>
            <person name="Kudo T."/>
            <person name="Ohkuma M."/>
            <person name="Yuki M."/>
            <person name="Tanasupawat S."/>
        </authorList>
    </citation>
    <scope>NUCLEOTIDE SEQUENCE [LARGE SCALE GENOMIC DNA]</scope>
    <source>
        <strain evidence="6 9">AZ1-7</strain>
        <strain evidence="7 8">DS1-2</strain>
    </source>
</reference>
<dbReference type="SUPFAM" id="SSF51905">
    <property type="entry name" value="FAD/NAD(P)-binding domain"/>
    <property type="match status" value="1"/>
</dbReference>
<dbReference type="Gene3D" id="3.30.9.10">
    <property type="entry name" value="D-Amino Acid Oxidase, subunit A, domain 2"/>
    <property type="match status" value="1"/>
</dbReference>
<evidence type="ECO:0000313" key="6">
    <source>
        <dbReference type="EMBL" id="RKN05928.1"/>
    </source>
</evidence>
<organism evidence="6 9">
    <name type="scientific">Streptomyces radicis</name>
    <dbReference type="NCBI Taxonomy" id="1750517"/>
    <lineage>
        <taxon>Bacteria</taxon>
        <taxon>Bacillati</taxon>
        <taxon>Actinomycetota</taxon>
        <taxon>Actinomycetes</taxon>
        <taxon>Kitasatosporales</taxon>
        <taxon>Streptomycetaceae</taxon>
        <taxon>Streptomyces</taxon>
    </lineage>
</organism>
<comment type="caution">
    <text evidence="6">The sequence shown here is derived from an EMBL/GenBank/DDBJ whole genome shotgun (WGS) entry which is preliminary data.</text>
</comment>
<dbReference type="InterPro" id="IPR036188">
    <property type="entry name" value="FAD/NAD-bd_sf"/>
</dbReference>
<dbReference type="Proteomes" id="UP000275024">
    <property type="component" value="Unassembled WGS sequence"/>
</dbReference>
<dbReference type="PANTHER" id="PTHR10961:SF7">
    <property type="entry name" value="FAD DEPENDENT OXIDOREDUCTASE DOMAIN-CONTAINING PROTEIN"/>
    <property type="match status" value="1"/>
</dbReference>
<dbReference type="Proteomes" id="UP000268652">
    <property type="component" value="Unassembled WGS sequence"/>
</dbReference>
<dbReference type="Gene3D" id="3.50.50.60">
    <property type="entry name" value="FAD/NAD(P)-binding domain"/>
    <property type="match status" value="1"/>
</dbReference>
<dbReference type="EMBL" id="RBDX01000023">
    <property type="protein sequence ID" value="RKN05928.1"/>
    <property type="molecule type" value="Genomic_DNA"/>
</dbReference>
<sequence length="366" mass="38083">MTGRPDDADVVVIGLGVHGSAAAASLARRGRRVIALDRFGPGHHRGSSHGRTRMIRRAYPHPVWNGLVDRAFAAWAALEAESGERLVRRTGGLFAHRGTSRLQGPGCVAVDDRGELARRMPGLAVPEGYRAVHDPGAGVIEAASALAALRGAALAHGAELRHGARVRGWEPKGAGVRVATDDGVLTAARLVIAAGPWSGALVPSLAPLFEVWRILTVTVRAGQPVGMPPRLGAFSVDRPEGLLFGVPDALGNGVKIGVDAGPSWDPEEPPAPPSPREIAELRELLASCVPGLDTTPVEAVACLYTMTEDRRFVIGPLADAPGVVVVAACSGHGFKFGPALGDAVADLCDGVPRPDLDFVSTARRGL</sequence>
<keyword evidence="3" id="KW-0274">FAD</keyword>
<evidence type="ECO:0000259" key="5">
    <source>
        <dbReference type="Pfam" id="PF01266"/>
    </source>
</evidence>
<keyword evidence="8" id="KW-1185">Reference proteome</keyword>
<dbReference type="GO" id="GO:0050660">
    <property type="term" value="F:flavin adenine dinucleotide binding"/>
    <property type="evidence" value="ECO:0007669"/>
    <property type="project" value="InterPro"/>
</dbReference>